<evidence type="ECO:0000313" key="2">
    <source>
        <dbReference type="EMBL" id="CAK7263856.1"/>
    </source>
</evidence>
<evidence type="ECO:0000256" key="1">
    <source>
        <dbReference type="SAM" id="Phobius"/>
    </source>
</evidence>
<dbReference type="PANTHER" id="PTHR32251:SF23">
    <property type="entry name" value="3-OXO-5-ALPHA-STEROID 4-DEHYDROGENASE (DUF1295)"/>
    <property type="match status" value="1"/>
</dbReference>
<organism evidence="2 3">
    <name type="scientific">Sporothrix epigloea</name>
    <dbReference type="NCBI Taxonomy" id="1892477"/>
    <lineage>
        <taxon>Eukaryota</taxon>
        <taxon>Fungi</taxon>
        <taxon>Dikarya</taxon>
        <taxon>Ascomycota</taxon>
        <taxon>Pezizomycotina</taxon>
        <taxon>Sordariomycetes</taxon>
        <taxon>Sordariomycetidae</taxon>
        <taxon>Ophiostomatales</taxon>
        <taxon>Ophiostomataceae</taxon>
        <taxon>Sporothrix</taxon>
    </lineage>
</organism>
<dbReference type="EMBL" id="CAWUON010000004">
    <property type="protein sequence ID" value="CAK7263856.1"/>
    <property type="molecule type" value="Genomic_DNA"/>
</dbReference>
<sequence length="363" mass="40067">MALPTVQSLADCASYAATVEPFVDQLQRLPNDFVEAIKTGSLGQLYVATNPLISAFGLSIVLGAVFLVVSEINRNYSQVDRCWSFLPTMYIAHFNLWARLAGVHSDRLDAALLYSTLWTIRLTYNYARKGGYSVGSEDYRWNIVKDGIPGWAFFLLNVVFISFIQSVLLFSIAVPAYALLLTNTIESGLGLGDVVFAAVEIGLVAFEYVADQQQWDYQTAKYAYRDTGKVSAAFDKATLDRGFLAEGLWAYSRHPNFAAEQSIWILLYQWSCYATGTLYNWTGLGVLALVLLFQGSTALTEQITSGKYPGYKEYQRQVSMFVPVTLQGYKTPAPKVIRTSELVAASEASASGASHSTQAAVKR</sequence>
<dbReference type="PANTHER" id="PTHR32251">
    <property type="entry name" value="3-OXO-5-ALPHA-STEROID 4-DEHYDROGENASE"/>
    <property type="match status" value="1"/>
</dbReference>
<evidence type="ECO:0000313" key="3">
    <source>
        <dbReference type="Proteomes" id="UP001642502"/>
    </source>
</evidence>
<keyword evidence="3" id="KW-1185">Reference proteome</keyword>
<feature type="transmembrane region" description="Helical" evidence="1">
    <location>
        <begin position="82"/>
        <end position="98"/>
    </location>
</feature>
<accession>A0ABP0D6L8</accession>
<evidence type="ECO:0008006" key="4">
    <source>
        <dbReference type="Google" id="ProtNLM"/>
    </source>
</evidence>
<dbReference type="InterPro" id="IPR010721">
    <property type="entry name" value="UstE-like"/>
</dbReference>
<feature type="transmembrane region" description="Helical" evidence="1">
    <location>
        <begin position="189"/>
        <end position="210"/>
    </location>
</feature>
<name>A0ABP0D6L8_9PEZI</name>
<feature type="transmembrane region" description="Helical" evidence="1">
    <location>
        <begin position="52"/>
        <end position="70"/>
    </location>
</feature>
<keyword evidence="1" id="KW-0472">Membrane</keyword>
<dbReference type="Gene3D" id="1.20.120.1630">
    <property type="match status" value="1"/>
</dbReference>
<dbReference type="Proteomes" id="UP001642502">
    <property type="component" value="Unassembled WGS sequence"/>
</dbReference>
<reference evidence="2 3" key="1">
    <citation type="submission" date="2024-01" db="EMBL/GenBank/DDBJ databases">
        <authorList>
            <person name="Allen C."/>
            <person name="Tagirdzhanova G."/>
        </authorList>
    </citation>
    <scope>NUCLEOTIDE SEQUENCE [LARGE SCALE GENOMIC DNA]</scope>
    <source>
        <strain evidence="2 3">CBS 119000</strain>
    </source>
</reference>
<keyword evidence="1" id="KW-1133">Transmembrane helix</keyword>
<protein>
    <recommendedName>
        <fullName evidence="4">DUF1295 domain protein</fullName>
    </recommendedName>
</protein>
<gene>
    <name evidence="2" type="ORF">SEPCBS119000_000712</name>
</gene>
<feature type="transmembrane region" description="Helical" evidence="1">
    <location>
        <begin position="148"/>
        <end position="177"/>
    </location>
</feature>
<comment type="caution">
    <text evidence="2">The sequence shown here is derived from an EMBL/GenBank/DDBJ whole genome shotgun (WGS) entry which is preliminary data.</text>
</comment>
<dbReference type="Pfam" id="PF06966">
    <property type="entry name" value="DUF1295"/>
    <property type="match status" value="1"/>
</dbReference>
<keyword evidence="1" id="KW-0812">Transmembrane</keyword>
<proteinExistence type="predicted"/>